<dbReference type="PRINTS" id="PR00039">
    <property type="entry name" value="HTHLYSR"/>
</dbReference>
<keyword evidence="3 6" id="KW-0238">DNA-binding</keyword>
<evidence type="ECO:0000259" key="5">
    <source>
        <dbReference type="PROSITE" id="PS50931"/>
    </source>
</evidence>
<accession>A0A366H7L8</accession>
<evidence type="ECO:0000313" key="7">
    <source>
        <dbReference type="Proteomes" id="UP000253426"/>
    </source>
</evidence>
<comment type="caution">
    <text evidence="6">The sequence shown here is derived from an EMBL/GenBank/DDBJ whole genome shotgun (WGS) entry which is preliminary data.</text>
</comment>
<comment type="similarity">
    <text evidence="1">Belongs to the LysR transcriptional regulatory family.</text>
</comment>
<dbReference type="Proteomes" id="UP000253426">
    <property type="component" value="Unassembled WGS sequence"/>
</dbReference>
<reference evidence="6 7" key="1">
    <citation type="submission" date="2018-06" db="EMBL/GenBank/DDBJ databases">
        <title>Genomic Encyclopedia of Type Strains, Phase IV (KMG-IV): sequencing the most valuable type-strain genomes for metagenomic binning, comparative biology and taxonomic classification.</title>
        <authorList>
            <person name="Goeker M."/>
        </authorList>
    </citation>
    <scope>NUCLEOTIDE SEQUENCE [LARGE SCALE GENOMIC DNA]</scope>
    <source>
        <strain evidence="6 7">DSM 25532</strain>
    </source>
</reference>
<dbReference type="InterPro" id="IPR005119">
    <property type="entry name" value="LysR_subst-bd"/>
</dbReference>
<keyword evidence="7" id="KW-1185">Reference proteome</keyword>
<dbReference type="GO" id="GO:0003677">
    <property type="term" value="F:DNA binding"/>
    <property type="evidence" value="ECO:0007669"/>
    <property type="project" value="UniProtKB-KW"/>
</dbReference>
<dbReference type="EMBL" id="QNRR01000014">
    <property type="protein sequence ID" value="RBP37300.1"/>
    <property type="molecule type" value="Genomic_DNA"/>
</dbReference>
<dbReference type="SUPFAM" id="SSF53850">
    <property type="entry name" value="Periplasmic binding protein-like II"/>
    <property type="match status" value="1"/>
</dbReference>
<dbReference type="Gene3D" id="1.10.10.10">
    <property type="entry name" value="Winged helix-like DNA-binding domain superfamily/Winged helix DNA-binding domain"/>
    <property type="match status" value="1"/>
</dbReference>
<dbReference type="FunFam" id="1.10.10.10:FF:000001">
    <property type="entry name" value="LysR family transcriptional regulator"/>
    <property type="match status" value="1"/>
</dbReference>
<evidence type="ECO:0000256" key="2">
    <source>
        <dbReference type="ARBA" id="ARBA00023015"/>
    </source>
</evidence>
<name>A0A366H7L8_9BACT</name>
<dbReference type="GO" id="GO:0003700">
    <property type="term" value="F:DNA-binding transcription factor activity"/>
    <property type="evidence" value="ECO:0007669"/>
    <property type="project" value="InterPro"/>
</dbReference>
<gene>
    <name evidence="6" type="ORF">DES53_11438</name>
</gene>
<dbReference type="SUPFAM" id="SSF46785">
    <property type="entry name" value="Winged helix' DNA-binding domain"/>
    <property type="match status" value="1"/>
</dbReference>
<organism evidence="6 7">
    <name type="scientific">Roseimicrobium gellanilyticum</name>
    <dbReference type="NCBI Taxonomy" id="748857"/>
    <lineage>
        <taxon>Bacteria</taxon>
        <taxon>Pseudomonadati</taxon>
        <taxon>Verrucomicrobiota</taxon>
        <taxon>Verrucomicrobiia</taxon>
        <taxon>Verrucomicrobiales</taxon>
        <taxon>Verrucomicrobiaceae</taxon>
        <taxon>Roseimicrobium</taxon>
    </lineage>
</organism>
<dbReference type="GO" id="GO:0032993">
    <property type="term" value="C:protein-DNA complex"/>
    <property type="evidence" value="ECO:0007669"/>
    <property type="project" value="TreeGrafter"/>
</dbReference>
<dbReference type="InterPro" id="IPR036388">
    <property type="entry name" value="WH-like_DNA-bd_sf"/>
</dbReference>
<dbReference type="RefSeq" id="WP_170157460.1">
    <property type="nucleotide sequence ID" value="NZ_QNRR01000014.1"/>
</dbReference>
<dbReference type="Pfam" id="PF03466">
    <property type="entry name" value="LysR_substrate"/>
    <property type="match status" value="1"/>
</dbReference>
<protein>
    <submittedName>
        <fullName evidence="6">DNA-binding transcriptional LysR family regulator</fullName>
    </submittedName>
</protein>
<dbReference type="PANTHER" id="PTHR30346">
    <property type="entry name" value="TRANSCRIPTIONAL DUAL REGULATOR HCAR-RELATED"/>
    <property type="match status" value="1"/>
</dbReference>
<sequence>MLTPMELRHLKYFVAVAQEENITRAAAKLHVAQPALSRQIRDLELELGVPLFEHNARSVRLTEAGRVFLKNARSTLKQAELATQSVREFAMGHQGEIHIGYAASLTVELLPRAIKLFQEKHPRVHVQIHDLSTEGMLAGLRDGTLHAALLVRPSTPALGGLIYEEAIYFRPGVALPTSHPLGGLDSILPVHLAGESILAYSQSDYPEYHVWLKGILKKVRPSPKIVAEYDSSTSLIAAVESGCGIALVQVGFEKLAGARLNTRPLDAPNSGFSFGVAWRKDDASEATRFFVESIQARC</sequence>
<dbReference type="PANTHER" id="PTHR30346:SF0">
    <property type="entry name" value="HCA OPERON TRANSCRIPTIONAL ACTIVATOR HCAR"/>
    <property type="match status" value="1"/>
</dbReference>
<feature type="domain" description="HTH lysR-type" evidence="5">
    <location>
        <begin position="5"/>
        <end position="62"/>
    </location>
</feature>
<dbReference type="Gene3D" id="3.40.190.10">
    <property type="entry name" value="Periplasmic binding protein-like II"/>
    <property type="match status" value="2"/>
</dbReference>
<dbReference type="AlphaFoldDB" id="A0A366H7L8"/>
<evidence type="ECO:0000256" key="1">
    <source>
        <dbReference type="ARBA" id="ARBA00009437"/>
    </source>
</evidence>
<keyword evidence="4" id="KW-0804">Transcription</keyword>
<dbReference type="Pfam" id="PF00126">
    <property type="entry name" value="HTH_1"/>
    <property type="match status" value="1"/>
</dbReference>
<evidence type="ECO:0000256" key="4">
    <source>
        <dbReference type="ARBA" id="ARBA00023163"/>
    </source>
</evidence>
<dbReference type="InterPro" id="IPR036390">
    <property type="entry name" value="WH_DNA-bd_sf"/>
</dbReference>
<proteinExistence type="inferred from homology"/>
<keyword evidence="2" id="KW-0805">Transcription regulation</keyword>
<dbReference type="InterPro" id="IPR000847">
    <property type="entry name" value="LysR_HTH_N"/>
</dbReference>
<dbReference type="CDD" id="cd08414">
    <property type="entry name" value="PBP2_LTTR_aromatics_like"/>
    <property type="match status" value="1"/>
</dbReference>
<evidence type="ECO:0000313" key="6">
    <source>
        <dbReference type="EMBL" id="RBP37300.1"/>
    </source>
</evidence>
<dbReference type="PROSITE" id="PS50931">
    <property type="entry name" value="HTH_LYSR"/>
    <property type="match status" value="1"/>
</dbReference>
<evidence type="ECO:0000256" key="3">
    <source>
        <dbReference type="ARBA" id="ARBA00023125"/>
    </source>
</evidence>